<dbReference type="RefSeq" id="WP_165491353.1">
    <property type="nucleotide sequence ID" value="NZ_CP084680.1"/>
</dbReference>
<dbReference type="Proteomes" id="UP001491715">
    <property type="component" value="Unassembled WGS sequence"/>
</dbReference>
<proteinExistence type="predicted"/>
<reference evidence="2 3" key="1">
    <citation type="submission" date="2024-05" db="EMBL/GenBank/DDBJ databases">
        <title>Human gut microbiome strain richness.</title>
        <authorList>
            <person name="Chen-Liaw A."/>
        </authorList>
    </citation>
    <scope>NUCLEOTIDE SEQUENCE [LARGE SCALE GENOMIC DNA]</scope>
    <source>
        <strain evidence="2 3">1001271st1_B1_1001271B_150615</strain>
    </source>
</reference>
<evidence type="ECO:0008006" key="4">
    <source>
        <dbReference type="Google" id="ProtNLM"/>
    </source>
</evidence>
<keyword evidence="3" id="KW-1185">Reference proteome</keyword>
<sequence length="49" mass="5468">MIGGCTGNRFSSQAHDDERDEEGSQSIALNLFKLEITNDFTDAPRLHDD</sequence>
<accession>A0ABV0HUA9</accession>
<comment type="caution">
    <text evidence="2">The sequence shown here is derived from an EMBL/GenBank/DDBJ whole genome shotgun (WGS) entry which is preliminary data.</text>
</comment>
<name>A0ABV0HUA9_9BACE</name>
<organism evidence="2 3">
    <name type="scientific">Bacteroides humanifaecis</name>
    <dbReference type="NCBI Taxonomy" id="2792859"/>
    <lineage>
        <taxon>Bacteria</taxon>
        <taxon>Pseudomonadati</taxon>
        <taxon>Bacteroidota</taxon>
        <taxon>Bacteroidia</taxon>
        <taxon>Bacteroidales</taxon>
        <taxon>Bacteroidaceae</taxon>
        <taxon>Bacteroides</taxon>
    </lineage>
</organism>
<evidence type="ECO:0000313" key="3">
    <source>
        <dbReference type="Proteomes" id="UP001491715"/>
    </source>
</evidence>
<dbReference type="EMBL" id="JBDQBE010000002">
    <property type="protein sequence ID" value="MEO4936769.1"/>
    <property type="molecule type" value="Genomic_DNA"/>
</dbReference>
<protein>
    <recommendedName>
        <fullName evidence="4">Lipoprotein</fullName>
    </recommendedName>
</protein>
<gene>
    <name evidence="2" type="ORF">ABHZ06_02545</name>
</gene>
<evidence type="ECO:0000313" key="2">
    <source>
        <dbReference type="EMBL" id="MEO4936769.1"/>
    </source>
</evidence>
<evidence type="ECO:0000256" key="1">
    <source>
        <dbReference type="SAM" id="MobiDB-lite"/>
    </source>
</evidence>
<feature type="region of interest" description="Disordered" evidence="1">
    <location>
        <begin position="1"/>
        <end position="26"/>
    </location>
</feature>